<organism evidence="1 2">
    <name type="scientific">Auriscalpium vulgare</name>
    <dbReference type="NCBI Taxonomy" id="40419"/>
    <lineage>
        <taxon>Eukaryota</taxon>
        <taxon>Fungi</taxon>
        <taxon>Dikarya</taxon>
        <taxon>Basidiomycota</taxon>
        <taxon>Agaricomycotina</taxon>
        <taxon>Agaricomycetes</taxon>
        <taxon>Russulales</taxon>
        <taxon>Auriscalpiaceae</taxon>
        <taxon>Auriscalpium</taxon>
    </lineage>
</organism>
<dbReference type="Proteomes" id="UP000814033">
    <property type="component" value="Unassembled WGS sequence"/>
</dbReference>
<evidence type="ECO:0000313" key="2">
    <source>
        <dbReference type="Proteomes" id="UP000814033"/>
    </source>
</evidence>
<comment type="caution">
    <text evidence="1">The sequence shown here is derived from an EMBL/GenBank/DDBJ whole genome shotgun (WGS) entry which is preliminary data.</text>
</comment>
<dbReference type="EMBL" id="MU275845">
    <property type="protein sequence ID" value="KAI0052407.1"/>
    <property type="molecule type" value="Genomic_DNA"/>
</dbReference>
<evidence type="ECO:0000313" key="1">
    <source>
        <dbReference type="EMBL" id="KAI0052407.1"/>
    </source>
</evidence>
<accession>A0ACB8S8D3</accession>
<name>A0ACB8S8D3_9AGAM</name>
<reference evidence="1" key="2">
    <citation type="journal article" date="2022" name="New Phytol.">
        <title>Evolutionary transition to the ectomycorrhizal habit in the genomes of a hyperdiverse lineage of mushroom-forming fungi.</title>
        <authorList>
            <person name="Looney B."/>
            <person name="Miyauchi S."/>
            <person name="Morin E."/>
            <person name="Drula E."/>
            <person name="Courty P.E."/>
            <person name="Kohler A."/>
            <person name="Kuo A."/>
            <person name="LaButti K."/>
            <person name="Pangilinan J."/>
            <person name="Lipzen A."/>
            <person name="Riley R."/>
            <person name="Andreopoulos W."/>
            <person name="He G."/>
            <person name="Johnson J."/>
            <person name="Nolan M."/>
            <person name="Tritt A."/>
            <person name="Barry K.W."/>
            <person name="Grigoriev I.V."/>
            <person name="Nagy L.G."/>
            <person name="Hibbett D."/>
            <person name="Henrissat B."/>
            <person name="Matheny P.B."/>
            <person name="Labbe J."/>
            <person name="Martin F.M."/>
        </authorList>
    </citation>
    <scope>NUCLEOTIDE SEQUENCE</scope>
    <source>
        <strain evidence="1">FP105234-sp</strain>
    </source>
</reference>
<sequence length="798" mass="89316">MQLLVRRLGLLKPTNANANANTRSFATRSSRIISKQLLSVIKLIKKRSPNPLWTFLAGGIPRRGVKLVSTLKENGIAVADYERWDPVLRARNFSSAATLLPCQGEEAHQAGNTRLPPWVLLTLCFKARSPSEAHQAASLAITYLPHVASELRPAYLIIIAHMLATYGVLPSLERVIRLFIGLPLYDESWYFNLLLRTLSHFSVSQDSDRFMAQLSIIILNAMTARGLSLTSGTYLILLENRYIALELTEVLRQRMVREGITPDQKHLEAFLRIFAHRGTIHDATGYAETIRCFVKSKTSPHISGDATNEALSNSSAIQYLTHLVHEGQWKKTVGAEADWRTHRSGGGSSRLVSKRVVDSPSWMARLHSLSNTHSMTARSLLAFFDWSTSQNYPFRTETTMTYTILLKGLLRKGASSLALQVWDRYRNTTLRLDRASLSVGLEVLTYAGHPEQALQLLEAVYVDSRGSRLPGQPTPTKREVLTAKGTVPTSILNPFMLALCKTGRPNAVLSLWEHMERLYGTKPDATSLAYMLKAAREASYEFQSISGAFKELGLRNPFYREPVSEEDRWASRDCARQQALLEINKILTSDIKGSDMWDGVVAWRRAREIFQHILFGNWPTLANVEPPAQALRASESDVAESPFRDLKRFLAPAVAALPTPAQAGPKLSIISPYILRNYGIHPLGKHPQIFPTDHTFRAFILLLGTQRQAADIPLALAWMRALELTPTTPTLALSLVFWAEVSVNAPLLEAWRGTEERSEYARLVRWLRGWVGHEALPSDQDVGAAMRVVNSLRGQRHS</sequence>
<protein>
    <submittedName>
        <fullName evidence="1">Uncharacterized protein</fullName>
    </submittedName>
</protein>
<reference evidence="1" key="1">
    <citation type="submission" date="2021-02" db="EMBL/GenBank/DDBJ databases">
        <authorList>
            <consortium name="DOE Joint Genome Institute"/>
            <person name="Ahrendt S."/>
            <person name="Looney B.P."/>
            <person name="Miyauchi S."/>
            <person name="Morin E."/>
            <person name="Drula E."/>
            <person name="Courty P.E."/>
            <person name="Chicoki N."/>
            <person name="Fauchery L."/>
            <person name="Kohler A."/>
            <person name="Kuo A."/>
            <person name="Labutti K."/>
            <person name="Pangilinan J."/>
            <person name="Lipzen A."/>
            <person name="Riley R."/>
            <person name="Andreopoulos W."/>
            <person name="He G."/>
            <person name="Johnson J."/>
            <person name="Barry K.W."/>
            <person name="Grigoriev I.V."/>
            <person name="Nagy L."/>
            <person name="Hibbett D."/>
            <person name="Henrissat B."/>
            <person name="Matheny P.B."/>
            <person name="Labbe J."/>
            <person name="Martin F."/>
        </authorList>
    </citation>
    <scope>NUCLEOTIDE SEQUENCE</scope>
    <source>
        <strain evidence="1">FP105234-sp</strain>
    </source>
</reference>
<gene>
    <name evidence="1" type="ORF">FA95DRAFT_1510368</name>
</gene>
<proteinExistence type="predicted"/>
<keyword evidence="2" id="KW-1185">Reference proteome</keyword>